<evidence type="ECO:0000313" key="13">
    <source>
        <dbReference type="Proteomes" id="UP000531151"/>
    </source>
</evidence>
<dbReference type="OrthoDB" id="9183726at2759"/>
<keyword evidence="5" id="KW-0391">Immunity</keyword>
<keyword evidence="9" id="KW-0325">Glycoprotein</keyword>
<feature type="region of interest" description="Disordered" evidence="10">
    <location>
        <begin position="35"/>
        <end position="73"/>
    </location>
</feature>
<organism evidence="12 13">
    <name type="scientific">Geococcyx californianus</name>
    <name type="common">Greater roadrunner</name>
    <name type="synonym">Saurothera californiana</name>
    <dbReference type="NCBI Taxonomy" id="8947"/>
    <lineage>
        <taxon>Eukaryota</taxon>
        <taxon>Metazoa</taxon>
        <taxon>Chordata</taxon>
        <taxon>Craniata</taxon>
        <taxon>Vertebrata</taxon>
        <taxon>Euteleostomi</taxon>
        <taxon>Archelosauria</taxon>
        <taxon>Archosauria</taxon>
        <taxon>Dinosauria</taxon>
        <taxon>Saurischia</taxon>
        <taxon>Theropoda</taxon>
        <taxon>Coelurosauria</taxon>
        <taxon>Aves</taxon>
        <taxon>Neognathae</taxon>
        <taxon>Neoaves</taxon>
        <taxon>Otidimorphae</taxon>
        <taxon>Cuculiformes</taxon>
        <taxon>Neomorphidae</taxon>
        <taxon>Geococcyx</taxon>
    </lineage>
</organism>
<evidence type="ECO:0000256" key="4">
    <source>
        <dbReference type="ARBA" id="ARBA00022729"/>
    </source>
</evidence>
<dbReference type="GO" id="GO:0009897">
    <property type="term" value="C:external side of plasma membrane"/>
    <property type="evidence" value="ECO:0007669"/>
    <property type="project" value="TreeGrafter"/>
</dbReference>
<feature type="compositionally biased region" description="Basic residues" evidence="10">
    <location>
        <begin position="63"/>
        <end position="72"/>
    </location>
</feature>
<evidence type="ECO:0000256" key="1">
    <source>
        <dbReference type="ARBA" id="ARBA00004479"/>
    </source>
</evidence>
<gene>
    <name evidence="12" type="primary">Ha1f_2</name>
    <name evidence="12" type="ORF">GEOCAL_R13264</name>
</gene>
<sequence length="194" mass="20996">VLLSLRSLPAALPEPGPGFPRFLSMRSLDGIPFQRRHSQRGRAEPQPPGMAAGAEPGFWDGRSRHKERHRHGASRELQMLQERHSQSGARPGEPGLGHLCGCHGNCGAAVSGSDLLSHGSVRGSHGLGSDGREFLSFQPGSGPFVVAAGAAQVTKRRWEQGEIQAEEFTNPPGHPCLECLRKCVRYGREALERK</sequence>
<feature type="domain" description="MHC class I-like antigen recognition-like" evidence="11">
    <location>
        <begin position="3"/>
        <end position="191"/>
    </location>
</feature>
<accession>A0A7K4JQ29</accession>
<dbReference type="SUPFAM" id="SSF54452">
    <property type="entry name" value="MHC antigen-recognition domain"/>
    <property type="match status" value="1"/>
</dbReference>
<dbReference type="EMBL" id="VWPV01036623">
    <property type="protein sequence ID" value="NWH67406.1"/>
    <property type="molecule type" value="Genomic_DNA"/>
</dbReference>
<proteinExistence type="predicted"/>
<protein>
    <submittedName>
        <fullName evidence="12">HA1F protein</fullName>
    </submittedName>
</protein>
<feature type="non-terminal residue" evidence="12">
    <location>
        <position position="1"/>
    </location>
</feature>
<dbReference type="Gene3D" id="3.30.500.10">
    <property type="entry name" value="MHC class I-like antigen recognition-like"/>
    <property type="match status" value="1"/>
</dbReference>
<dbReference type="AlphaFoldDB" id="A0A7K4JQ29"/>
<dbReference type="InterPro" id="IPR037055">
    <property type="entry name" value="MHC_I-like_Ag-recog_sf"/>
</dbReference>
<keyword evidence="2" id="KW-0490">MHC I</keyword>
<evidence type="ECO:0000256" key="8">
    <source>
        <dbReference type="ARBA" id="ARBA00023157"/>
    </source>
</evidence>
<evidence type="ECO:0000256" key="5">
    <source>
        <dbReference type="ARBA" id="ARBA00022859"/>
    </source>
</evidence>
<keyword evidence="6" id="KW-1133">Transmembrane helix</keyword>
<reference evidence="12 13" key="1">
    <citation type="submission" date="2019-09" db="EMBL/GenBank/DDBJ databases">
        <title>Bird 10,000 Genomes (B10K) Project - Family phase.</title>
        <authorList>
            <person name="Zhang G."/>
        </authorList>
    </citation>
    <scope>NUCLEOTIDE SEQUENCE [LARGE SCALE GENOMIC DNA]</scope>
    <source>
        <strain evidence="12">B10K-CU-031-07</strain>
        <tissue evidence="12">Muscle</tissue>
    </source>
</reference>
<evidence type="ECO:0000256" key="2">
    <source>
        <dbReference type="ARBA" id="ARBA00022451"/>
    </source>
</evidence>
<dbReference type="InterPro" id="IPR011161">
    <property type="entry name" value="MHC_I-like_Ag-recog"/>
</dbReference>
<evidence type="ECO:0000256" key="9">
    <source>
        <dbReference type="ARBA" id="ARBA00023180"/>
    </source>
</evidence>
<dbReference type="GO" id="GO:0002474">
    <property type="term" value="P:antigen processing and presentation of peptide antigen via MHC class I"/>
    <property type="evidence" value="ECO:0007669"/>
    <property type="project" value="UniProtKB-KW"/>
</dbReference>
<keyword evidence="3" id="KW-0812">Transmembrane</keyword>
<comment type="subcellular location">
    <subcellularLocation>
        <location evidence="1">Membrane</location>
        <topology evidence="1">Single-pass type I membrane protein</topology>
    </subcellularLocation>
</comment>
<evidence type="ECO:0000313" key="12">
    <source>
        <dbReference type="EMBL" id="NWH67406.1"/>
    </source>
</evidence>
<dbReference type="GO" id="GO:0042612">
    <property type="term" value="C:MHC class I protein complex"/>
    <property type="evidence" value="ECO:0007669"/>
    <property type="project" value="UniProtKB-KW"/>
</dbReference>
<keyword evidence="8" id="KW-1015">Disulfide bond</keyword>
<name>A0A7K4JQ29_GEOCA</name>
<evidence type="ECO:0000256" key="3">
    <source>
        <dbReference type="ARBA" id="ARBA00022692"/>
    </source>
</evidence>
<keyword evidence="4" id="KW-0732">Signal</keyword>
<keyword evidence="13" id="KW-1185">Reference proteome</keyword>
<dbReference type="PANTHER" id="PTHR16675">
    <property type="entry name" value="MHC CLASS I-RELATED"/>
    <property type="match status" value="1"/>
</dbReference>
<evidence type="ECO:0000256" key="10">
    <source>
        <dbReference type="SAM" id="MobiDB-lite"/>
    </source>
</evidence>
<dbReference type="PANTHER" id="PTHR16675:SF242">
    <property type="entry name" value="MAJOR HISTOCOMPATIBILITY COMPLEX CLASS I-RELATED GENE PROTEIN"/>
    <property type="match status" value="1"/>
</dbReference>
<feature type="non-terminal residue" evidence="12">
    <location>
        <position position="194"/>
    </location>
</feature>
<evidence type="ECO:0000259" key="11">
    <source>
        <dbReference type="Pfam" id="PF00129"/>
    </source>
</evidence>
<dbReference type="Proteomes" id="UP000531151">
    <property type="component" value="Unassembled WGS sequence"/>
</dbReference>
<evidence type="ECO:0000256" key="6">
    <source>
        <dbReference type="ARBA" id="ARBA00022989"/>
    </source>
</evidence>
<comment type="caution">
    <text evidence="12">The sequence shown here is derived from an EMBL/GenBank/DDBJ whole genome shotgun (WGS) entry which is preliminary data.</text>
</comment>
<dbReference type="InterPro" id="IPR011162">
    <property type="entry name" value="MHC_I/II-like_Ag-recog"/>
</dbReference>
<keyword evidence="7" id="KW-0472">Membrane</keyword>
<dbReference type="GO" id="GO:0006955">
    <property type="term" value="P:immune response"/>
    <property type="evidence" value="ECO:0007669"/>
    <property type="project" value="TreeGrafter"/>
</dbReference>
<dbReference type="InterPro" id="IPR050208">
    <property type="entry name" value="MHC_class-I_related"/>
</dbReference>
<evidence type="ECO:0000256" key="7">
    <source>
        <dbReference type="ARBA" id="ARBA00023136"/>
    </source>
</evidence>
<dbReference type="Pfam" id="PF00129">
    <property type="entry name" value="MHC_I"/>
    <property type="match status" value="1"/>
</dbReference>
<dbReference type="GO" id="GO:0005615">
    <property type="term" value="C:extracellular space"/>
    <property type="evidence" value="ECO:0007669"/>
    <property type="project" value="TreeGrafter"/>
</dbReference>